<dbReference type="PANTHER" id="PTHR43037:SF5">
    <property type="entry name" value="FERULOYL ESTERASE"/>
    <property type="match status" value="1"/>
</dbReference>
<sequence length="334" mass="35581">MMTWLVALLAVVAVQHAAVHAYTSERYEAGSANIYIPEPSDNQTAQPALVLELSGRCQSGRDVERALNFRRLVDTKNFVLIVPEARRNTAFCPTCGPPFFGGPSCQAWAASPACCANDGVVPTLENRASFEPRDDVTYLHDMIKHAVSNYNADARKIYVFGYSAGGFMAHRLACEKSTEIAAIFSLTGGGIVEPGLCAAWNNTTAGSPVAVAHAHPMRDAVFPADGGTFDGAPTPSANETVSGWAEFNGCEGGVQVINGLDLFRSGGLFARGQDQDTSRVAFNNCGDGGNVEFWTIPSGTHVGVVTQNRPALAESILEFFYANPKPNSLAMLVN</sequence>
<proteinExistence type="predicted"/>
<dbReference type="InterPro" id="IPR029058">
    <property type="entry name" value="AB_hydrolase_fold"/>
</dbReference>
<comment type="caution">
    <text evidence="4">The sequence shown here is derived from an EMBL/GenBank/DDBJ whole genome shotgun (WGS) entry which is preliminary data.</text>
</comment>
<dbReference type="GO" id="GO:0016787">
    <property type="term" value="F:hydrolase activity"/>
    <property type="evidence" value="ECO:0007669"/>
    <property type="project" value="UniProtKB-KW"/>
</dbReference>
<accession>A0A830HBA3</accession>
<evidence type="ECO:0000256" key="1">
    <source>
        <dbReference type="ARBA" id="ARBA00022729"/>
    </source>
</evidence>
<keyword evidence="5" id="KW-1185">Reference proteome</keyword>
<evidence type="ECO:0000256" key="3">
    <source>
        <dbReference type="SAM" id="SignalP"/>
    </source>
</evidence>
<dbReference type="Proteomes" id="UP000660262">
    <property type="component" value="Unassembled WGS sequence"/>
</dbReference>
<evidence type="ECO:0008006" key="6">
    <source>
        <dbReference type="Google" id="ProtNLM"/>
    </source>
</evidence>
<dbReference type="SUPFAM" id="SSF53474">
    <property type="entry name" value="alpha/beta-Hydrolases"/>
    <property type="match status" value="1"/>
</dbReference>
<gene>
    <name evidence="4" type="ORF">PPROV_000268600</name>
</gene>
<dbReference type="AlphaFoldDB" id="A0A830HBA3"/>
<evidence type="ECO:0000313" key="4">
    <source>
        <dbReference type="EMBL" id="GHP03932.1"/>
    </source>
</evidence>
<dbReference type="InterPro" id="IPR050955">
    <property type="entry name" value="Plant_Biomass_Hydrol_Est"/>
</dbReference>
<keyword evidence="2" id="KW-0378">Hydrolase</keyword>
<protein>
    <recommendedName>
        <fullName evidence="6">Feruloyl esterase</fullName>
    </recommendedName>
</protein>
<dbReference type="Gene3D" id="3.40.50.1820">
    <property type="entry name" value="alpha/beta hydrolase"/>
    <property type="match status" value="1"/>
</dbReference>
<dbReference type="PANTHER" id="PTHR43037">
    <property type="entry name" value="UNNAMED PRODUCT-RELATED"/>
    <property type="match status" value="1"/>
</dbReference>
<evidence type="ECO:0000256" key="2">
    <source>
        <dbReference type="ARBA" id="ARBA00022801"/>
    </source>
</evidence>
<organism evidence="4 5">
    <name type="scientific">Pycnococcus provasolii</name>
    <dbReference type="NCBI Taxonomy" id="41880"/>
    <lineage>
        <taxon>Eukaryota</taxon>
        <taxon>Viridiplantae</taxon>
        <taxon>Chlorophyta</taxon>
        <taxon>Pseudoscourfieldiophyceae</taxon>
        <taxon>Pseudoscourfieldiales</taxon>
        <taxon>Pycnococcaceae</taxon>
        <taxon>Pycnococcus</taxon>
    </lineage>
</organism>
<dbReference type="OrthoDB" id="424610at2759"/>
<name>A0A830HBA3_9CHLO</name>
<evidence type="ECO:0000313" key="5">
    <source>
        <dbReference type="Proteomes" id="UP000660262"/>
    </source>
</evidence>
<keyword evidence="1 3" id="KW-0732">Signal</keyword>
<feature type="signal peptide" evidence="3">
    <location>
        <begin position="1"/>
        <end position="21"/>
    </location>
</feature>
<reference evidence="4" key="1">
    <citation type="submission" date="2020-10" db="EMBL/GenBank/DDBJ databases">
        <title>Unveiling of a novel bifunctional photoreceptor, Dualchrome1, isolated from a cosmopolitan green alga.</title>
        <authorList>
            <person name="Suzuki S."/>
            <person name="Kawachi M."/>
        </authorList>
    </citation>
    <scope>NUCLEOTIDE SEQUENCE</scope>
    <source>
        <strain evidence="4">NIES 2893</strain>
    </source>
</reference>
<feature type="chain" id="PRO_5032657719" description="Feruloyl esterase" evidence="3">
    <location>
        <begin position="22"/>
        <end position="334"/>
    </location>
</feature>
<dbReference type="EMBL" id="BNJQ01000006">
    <property type="protein sequence ID" value="GHP03932.1"/>
    <property type="molecule type" value="Genomic_DNA"/>
</dbReference>